<feature type="region of interest" description="Disordered" evidence="3">
    <location>
        <begin position="2203"/>
        <end position="2270"/>
    </location>
</feature>
<proteinExistence type="predicted"/>
<feature type="compositionally biased region" description="Low complexity" evidence="3">
    <location>
        <begin position="2256"/>
        <end position="2270"/>
    </location>
</feature>
<keyword evidence="2" id="KW-0539">Nucleus</keyword>
<dbReference type="GO" id="GO:0005634">
    <property type="term" value="C:nucleus"/>
    <property type="evidence" value="ECO:0007669"/>
    <property type="project" value="UniProtKB-SubCell"/>
</dbReference>
<name>A0ABD2HPF8_HETSC</name>
<gene>
    <name evidence="4" type="ORF">niasHS_018219</name>
</gene>
<organism evidence="4 5">
    <name type="scientific">Heterodera schachtii</name>
    <name type="common">Sugarbeet cyst nematode worm</name>
    <name type="synonym">Tylenchus schachtii</name>
    <dbReference type="NCBI Taxonomy" id="97005"/>
    <lineage>
        <taxon>Eukaryota</taxon>
        <taxon>Metazoa</taxon>
        <taxon>Ecdysozoa</taxon>
        <taxon>Nematoda</taxon>
        <taxon>Chromadorea</taxon>
        <taxon>Rhabditida</taxon>
        <taxon>Tylenchina</taxon>
        <taxon>Tylenchomorpha</taxon>
        <taxon>Tylenchoidea</taxon>
        <taxon>Heteroderidae</taxon>
        <taxon>Heteroderinae</taxon>
        <taxon>Heterodera</taxon>
    </lineage>
</organism>
<protein>
    <submittedName>
        <fullName evidence="4">Uncharacterized protein</fullName>
    </submittedName>
</protein>
<comment type="subcellular location">
    <subcellularLocation>
        <location evidence="1">Nucleus</location>
    </subcellularLocation>
</comment>
<feature type="compositionally biased region" description="Polar residues" evidence="3">
    <location>
        <begin position="2318"/>
        <end position="2330"/>
    </location>
</feature>
<evidence type="ECO:0000256" key="3">
    <source>
        <dbReference type="SAM" id="MobiDB-lite"/>
    </source>
</evidence>
<accession>A0ABD2HPF8</accession>
<feature type="region of interest" description="Disordered" evidence="3">
    <location>
        <begin position="1946"/>
        <end position="1965"/>
    </location>
</feature>
<dbReference type="PANTHER" id="PTHR15502">
    <property type="entry name" value="CALCINEURIN-BINDING PROTEIN CABIN 1-RELATED"/>
    <property type="match status" value="1"/>
</dbReference>
<feature type="compositionally biased region" description="Low complexity" evidence="3">
    <location>
        <begin position="2031"/>
        <end position="2067"/>
    </location>
</feature>
<feature type="compositionally biased region" description="Low complexity" evidence="3">
    <location>
        <begin position="1"/>
        <end position="19"/>
    </location>
</feature>
<dbReference type="PANTHER" id="PTHR15502:SF7">
    <property type="entry name" value="CALCINEURIN-BINDING PROTEIN CABIN-1"/>
    <property type="match status" value="1"/>
</dbReference>
<feature type="region of interest" description="Disordered" evidence="3">
    <location>
        <begin position="2026"/>
        <end position="2159"/>
    </location>
</feature>
<feature type="compositionally biased region" description="Polar residues" evidence="3">
    <location>
        <begin position="2068"/>
        <end position="2077"/>
    </location>
</feature>
<feature type="compositionally biased region" description="Low complexity" evidence="3">
    <location>
        <begin position="496"/>
        <end position="510"/>
    </location>
</feature>
<comment type="caution">
    <text evidence="4">The sequence shown here is derived from an EMBL/GenBank/DDBJ whole genome shotgun (WGS) entry which is preliminary data.</text>
</comment>
<feature type="region of interest" description="Disordered" evidence="3">
    <location>
        <begin position="758"/>
        <end position="794"/>
    </location>
</feature>
<feature type="compositionally biased region" description="Pro residues" evidence="3">
    <location>
        <begin position="2245"/>
        <end position="2255"/>
    </location>
</feature>
<evidence type="ECO:0000313" key="4">
    <source>
        <dbReference type="EMBL" id="KAL3069494.1"/>
    </source>
</evidence>
<dbReference type="InterPro" id="IPR011990">
    <property type="entry name" value="TPR-like_helical_dom_sf"/>
</dbReference>
<feature type="compositionally biased region" description="Gly residues" evidence="3">
    <location>
        <begin position="2117"/>
        <end position="2127"/>
    </location>
</feature>
<feature type="region of interest" description="Disordered" evidence="3">
    <location>
        <begin position="413"/>
        <end position="437"/>
    </location>
</feature>
<feature type="region of interest" description="Disordered" evidence="3">
    <location>
        <begin position="1904"/>
        <end position="1933"/>
    </location>
</feature>
<feature type="compositionally biased region" description="Acidic residues" evidence="3">
    <location>
        <begin position="85"/>
        <end position="97"/>
    </location>
</feature>
<feature type="compositionally biased region" description="Low complexity" evidence="3">
    <location>
        <begin position="1952"/>
        <end position="1965"/>
    </location>
</feature>
<feature type="compositionally biased region" description="Polar residues" evidence="3">
    <location>
        <begin position="758"/>
        <end position="773"/>
    </location>
</feature>
<feature type="region of interest" description="Disordered" evidence="3">
    <location>
        <begin position="2303"/>
        <end position="2367"/>
    </location>
</feature>
<feature type="compositionally biased region" description="Polar residues" evidence="3">
    <location>
        <begin position="2203"/>
        <end position="2238"/>
    </location>
</feature>
<feature type="region of interest" description="Disordered" evidence="3">
    <location>
        <begin position="1"/>
        <end position="30"/>
    </location>
</feature>
<reference evidence="4 5" key="1">
    <citation type="submission" date="2024-10" db="EMBL/GenBank/DDBJ databases">
        <authorList>
            <person name="Kim D."/>
        </authorList>
    </citation>
    <scope>NUCLEOTIDE SEQUENCE [LARGE SCALE GENOMIC DNA]</scope>
    <source>
        <strain evidence="4">Taebaek</strain>
    </source>
</reference>
<evidence type="ECO:0000256" key="2">
    <source>
        <dbReference type="ARBA" id="ARBA00023242"/>
    </source>
</evidence>
<feature type="region of interest" description="Disordered" evidence="3">
    <location>
        <begin position="76"/>
        <end position="105"/>
    </location>
</feature>
<keyword evidence="5" id="KW-1185">Reference proteome</keyword>
<feature type="compositionally biased region" description="Low complexity" evidence="3">
    <location>
        <begin position="1905"/>
        <end position="1918"/>
    </location>
</feature>
<dbReference type="SUPFAM" id="SSF48452">
    <property type="entry name" value="TPR-like"/>
    <property type="match status" value="1"/>
</dbReference>
<dbReference type="EMBL" id="JBICCN010000429">
    <property type="protein sequence ID" value="KAL3069494.1"/>
    <property type="molecule type" value="Genomic_DNA"/>
</dbReference>
<feature type="compositionally biased region" description="Basic and acidic residues" evidence="3">
    <location>
        <begin position="781"/>
        <end position="790"/>
    </location>
</feature>
<feature type="compositionally biased region" description="Low complexity" evidence="3">
    <location>
        <begin position="2331"/>
        <end position="2366"/>
    </location>
</feature>
<dbReference type="InterPro" id="IPR033053">
    <property type="entry name" value="Hir3/CABIN1"/>
</dbReference>
<sequence length="2426" mass="275702">MFPPILTNRTLNSTNSTSLNDDDGLQQHSHSLSPISQSVSVNVHTDASALAASTVKEASNAQFKLFYTCPDIPRDQSPVPSECSDYVDDDWSSIEDGDNPRTSREAQEAEIEDKYRSALNFLQEGNIERAVSIFSALLVHPVMSKYHIADWSTFDWQKAMTAGDGTSSQRIVPNMAKLYFNINLAMSGLAKDPFQFYVQALSIRPDFKDLWFNCGQCAIRRRDWRSAAFCMTQCEDEFRALEALLLVHYFNNDYLRCTNVLQRVFDAYPEHRTAHIIRQLISDSSPFWAEHHSKLFSANIVEFDVSKSQRNEVLQTFDAFFQHESHRLVGHEFAIFCTVSPMPKWAPLVVKLKPKTKMEQLAKLLCNIFDRINAYSSFAEQRVAFEFESMGGNCIIMPSKVTERAERQLAIGVRSGQSHSEMDEEQMEGELSSTEMRQSLMSDEPNAMTLLEQIATTETEISENQNAMERGETDEQQPQNNESNNEQTTLWDQQGMSMAQESEAAAVSAVPETQDEISLRRSTRLFDDLDYFGNSNKQRQTQANDSRMDALTLMGFNEHELEEHQASVSNHRQSMQFMPDAITSPQQLSNVDELFVKLIDETSFETTKFPDILYTFLAWVAFEQQPFVVLTLEQVEAYRDVYARWSSLFCLSNCSFTESDLAIHQLAAELGSHRALSILQAFYGRLLLQQKQKATAHASNGKTIPIRENVEESGNVTEYQFHRQTSVDDDGHTQQKLLFTGDNDALFRWVFHRIQAEQQQRQTAAGNNNNRSPTVIGRNESINKNDDDNHLGQPKDCSKLSTIRRQLEVRYKWLIANLLPDELSLPNSEAFHFIHTYTQLTSTLALMEPEWALLSHAEFDLSCLTVRNLKELLRKRVRQFQLQQIDYLIEAKRYEELKNVLLHQYDWTSDSEDAHIKQKLLMIQCIRETDNSLLDIGEWISRILNELGGTDLSSFMAKRFLRRCLHLLDELFPADRIEDRNASTEHFFASVGYFLGKLLQQKAPHEKLKQHTDLWRWCYKIAKFREDGEQQRDVAELRKFYNCCANGNTFLDRRLPTKTTMLLAKGHEVLGKAKKCSRNEGAFLRLLIDEFLSASRDPSVRSVIASDAYKDIRDNIALEIMQCLRCCLSDKFGQSRFRSNRVVDHGSKLQWPVDWVFAARVLELILPHKLPDICSDRRVPSDLAELLTKAFDPLLTVDPAQLHTLDELLHCPFRLELEEKFDSDGLCCGYEERLQISEEGQTRLDQLLTMPMLVDAETGDQQRGEQCQDEHSEFYAKCIYLLAHYHYRTGTGTEGEWLRKCLAIGGAHLPRHILASAWYALGRSLTYEYAIKSDTELLDQVEAYVFPFKMALFLHWEFAESHLDVGTIIYQLRTRFARFKVQKEVSKELRCKAQTKIEGMLLKCKVHFCLALRFNDSPKDVAWLSNYFLAKIGEKLGEQPEKVLDLYYHCALALEEEGIQYLTKINRVKQTYFEPLEIHYKVHAYALRYLKALNAPSFPPRTSAQCATDLANIHAYLTLFRYHGVQRRCLEDSHWSVSEFYDKQSILDKSALNDDNNRKIGEQSKSIDGSQLTAEVEGGEIEDVVHSLCCASELQHEIVRMCRTAFDIILLRFPHYKAYYRVARAFFDEKNFGRSTDILFDKLFLTGRKQRCNNFLENIVEIKRTDFERNGSFPYHLCKIVNLAAKASYKCGNIGRLKDLVVALTAYKPSSSSREILGDSMIREMMANVLRGFKCLVDKQIKAQYGHDIQHLGKLIEHMEAVIGKLKRDGRCQKERTELETTLIACIQRRDKISQQQSTGNINYDDIQLLSTSTAAAGGPKPHHFHHQLFTQHHQQQRHHHPHHQHFIAQQQQQQLPIGLKCPTTHNLMKQQQYSQTTTTTQYHPVNCSSAFHKPLLLSPAAVASCSPSSTTTTTPKTGCPPPPQSSPSMPTNFHHHLQNIVFASSSSPTATNPHTQNQQQHQKQLKPLDPVGIKMLQKILPTLDLDRHGLGVMEKFHVIQALFERMGYEFPKEKAAEISRKINEPHNNHQQQQQTGRQQLGQATSRPPTLQQQQQNTPSTSGTTTSCIVKNPSSFHPKSAPPAERKRMTGLPPNAKAKCKNRMSNSSASTTWMPTAGGGGGGGTQFGGPIAMPTMTVGDGAPPPTKIRRKENDGGATAATTETENIFGTHQHAQPSAKNVIVTLNDDDIFPINRSHFTKQQFSNAQKTLASPRQKAPQKQTHTPQMTTNAAAGTGCQTSSDTSPMPPRPPPPPSFAGTSSSSLSASVAAAAAVHHDPYAGLPRHHHYPHQPQQPSLAVINSHHLHKQQQQHQQSSSMTRMTTAVTQPNCSSSSIASSTFFQAQQQHHQQQQHGIPPHQGQQQQQHVVNPQMLSSQLSDAEQQQQQQQQQPDLLLSHLVNMQTVEQLRLLGERFGLNWSNGGKQRK</sequence>
<dbReference type="Gene3D" id="1.25.40.10">
    <property type="entry name" value="Tetratricopeptide repeat domain"/>
    <property type="match status" value="1"/>
</dbReference>
<feature type="compositionally biased region" description="Polar residues" evidence="3">
    <location>
        <begin position="2103"/>
        <end position="2114"/>
    </location>
</feature>
<evidence type="ECO:0000313" key="5">
    <source>
        <dbReference type="Proteomes" id="UP001620645"/>
    </source>
</evidence>
<evidence type="ECO:0000256" key="1">
    <source>
        <dbReference type="ARBA" id="ARBA00004123"/>
    </source>
</evidence>
<dbReference type="Proteomes" id="UP001620645">
    <property type="component" value="Unassembled WGS sequence"/>
</dbReference>
<feature type="region of interest" description="Disordered" evidence="3">
    <location>
        <begin position="496"/>
        <end position="515"/>
    </location>
</feature>